<evidence type="ECO:0000256" key="1">
    <source>
        <dbReference type="SAM" id="MobiDB-lite"/>
    </source>
</evidence>
<dbReference type="SMART" id="SM00220">
    <property type="entry name" value="S_TKc"/>
    <property type="match status" value="1"/>
</dbReference>
<dbReference type="Gene3D" id="1.10.510.10">
    <property type="entry name" value="Transferase(Phosphotransferase) domain 1"/>
    <property type="match status" value="1"/>
</dbReference>
<dbReference type="GO" id="GO:0004672">
    <property type="term" value="F:protein kinase activity"/>
    <property type="evidence" value="ECO:0007669"/>
    <property type="project" value="InterPro"/>
</dbReference>
<dbReference type="GO" id="GO:0005524">
    <property type="term" value="F:ATP binding"/>
    <property type="evidence" value="ECO:0007669"/>
    <property type="project" value="InterPro"/>
</dbReference>
<keyword evidence="3" id="KW-0418">Kinase</keyword>
<dbReference type="SUPFAM" id="SSF56112">
    <property type="entry name" value="Protein kinase-like (PK-like)"/>
    <property type="match status" value="1"/>
</dbReference>
<keyword evidence="4" id="KW-1185">Reference proteome</keyword>
<gene>
    <name evidence="3" type="ORF">BKA67DRAFT_172087</name>
</gene>
<evidence type="ECO:0000259" key="2">
    <source>
        <dbReference type="PROSITE" id="PS50011"/>
    </source>
</evidence>
<dbReference type="EMBL" id="JAGPXC010000002">
    <property type="protein sequence ID" value="KAH6656857.1"/>
    <property type="molecule type" value="Genomic_DNA"/>
</dbReference>
<organism evidence="3 4">
    <name type="scientific">Truncatella angustata</name>
    <dbReference type="NCBI Taxonomy" id="152316"/>
    <lineage>
        <taxon>Eukaryota</taxon>
        <taxon>Fungi</taxon>
        <taxon>Dikarya</taxon>
        <taxon>Ascomycota</taxon>
        <taxon>Pezizomycotina</taxon>
        <taxon>Sordariomycetes</taxon>
        <taxon>Xylariomycetidae</taxon>
        <taxon>Amphisphaeriales</taxon>
        <taxon>Sporocadaceae</taxon>
        <taxon>Truncatella</taxon>
    </lineage>
</organism>
<keyword evidence="3" id="KW-0808">Transferase</keyword>
<feature type="domain" description="Protein kinase" evidence="2">
    <location>
        <begin position="110"/>
        <end position="471"/>
    </location>
</feature>
<dbReference type="InterPro" id="IPR053083">
    <property type="entry name" value="TF_kinase-domain_protein"/>
</dbReference>
<dbReference type="PANTHER" id="PTHR44305">
    <property type="entry name" value="SI:DKEY-192D15.2-RELATED"/>
    <property type="match status" value="1"/>
</dbReference>
<accession>A0A9P8URM6</accession>
<dbReference type="Pfam" id="PF07714">
    <property type="entry name" value="PK_Tyr_Ser-Thr"/>
    <property type="match status" value="1"/>
</dbReference>
<dbReference type="Proteomes" id="UP000758603">
    <property type="component" value="Unassembled WGS sequence"/>
</dbReference>
<proteinExistence type="predicted"/>
<evidence type="ECO:0000313" key="3">
    <source>
        <dbReference type="EMBL" id="KAH6656857.1"/>
    </source>
</evidence>
<dbReference type="OrthoDB" id="4062651at2759"/>
<reference evidence="3" key="1">
    <citation type="journal article" date="2021" name="Nat. Commun.">
        <title>Genetic determinants of endophytism in the Arabidopsis root mycobiome.</title>
        <authorList>
            <person name="Mesny F."/>
            <person name="Miyauchi S."/>
            <person name="Thiergart T."/>
            <person name="Pickel B."/>
            <person name="Atanasova L."/>
            <person name="Karlsson M."/>
            <person name="Huettel B."/>
            <person name="Barry K.W."/>
            <person name="Haridas S."/>
            <person name="Chen C."/>
            <person name="Bauer D."/>
            <person name="Andreopoulos W."/>
            <person name="Pangilinan J."/>
            <person name="LaButti K."/>
            <person name="Riley R."/>
            <person name="Lipzen A."/>
            <person name="Clum A."/>
            <person name="Drula E."/>
            <person name="Henrissat B."/>
            <person name="Kohler A."/>
            <person name="Grigoriev I.V."/>
            <person name="Martin F.M."/>
            <person name="Hacquard S."/>
        </authorList>
    </citation>
    <scope>NUCLEOTIDE SEQUENCE</scope>
    <source>
        <strain evidence="3">MPI-SDFR-AT-0073</strain>
    </source>
</reference>
<name>A0A9P8URM6_9PEZI</name>
<dbReference type="InterPro" id="IPR000719">
    <property type="entry name" value="Prot_kinase_dom"/>
</dbReference>
<dbReference type="RefSeq" id="XP_045961091.1">
    <property type="nucleotide sequence ID" value="XM_046095230.1"/>
</dbReference>
<evidence type="ECO:0000313" key="4">
    <source>
        <dbReference type="Proteomes" id="UP000758603"/>
    </source>
</evidence>
<dbReference type="PANTHER" id="PTHR44305:SF24">
    <property type="entry name" value="TYROSINE-PROTEIN KINASE C03B1.5-RELATED"/>
    <property type="match status" value="1"/>
</dbReference>
<protein>
    <submittedName>
        <fullName evidence="3">Kinase-like domain-containing protein</fullName>
    </submittedName>
</protein>
<dbReference type="GeneID" id="70124123"/>
<dbReference type="InterPro" id="IPR001245">
    <property type="entry name" value="Ser-Thr/Tyr_kinase_cat_dom"/>
</dbReference>
<dbReference type="AlphaFoldDB" id="A0A9P8URM6"/>
<comment type="caution">
    <text evidence="3">The sequence shown here is derived from an EMBL/GenBank/DDBJ whole genome shotgun (WGS) entry which is preliminary data.</text>
</comment>
<feature type="region of interest" description="Disordered" evidence="1">
    <location>
        <begin position="510"/>
        <end position="531"/>
    </location>
</feature>
<dbReference type="InterPro" id="IPR011009">
    <property type="entry name" value="Kinase-like_dom_sf"/>
</dbReference>
<dbReference type="PROSITE" id="PS50011">
    <property type="entry name" value="PROTEIN_KINASE_DOM"/>
    <property type="match status" value="1"/>
</dbReference>
<sequence length="559" mass="63411">MMAWWDNSRIETTVTRQFVISHLQRTNTENLDEALGFGDGLTDGTYWEWIETKAKRIFLILLDIGIPDQIFAAVDHSWDDDDLPFSLNDVERVTAQTDHKLNWKFWDRQFYYVLREVEGGAHVVYEDDEVVPIDIVDKRQSATAMNHNHYVDRVTLPNVPERAFCRRRFPTSNIPAGMSHEDFLKEIRSTKNICNEHIVSYFASYTHLGSVYVLLTYPGEYNLKAIVSNIPASFKALPKRERQIHILNWIHCLADSLCYLHGRNRSHGNIRPSSIALDSLHRILLADMASLSFENLDSVSEKAAFNKESYDYAAPEQWFRPASNLSLYGRTSLISTTSAFSVNRGEVDQSNIIHTTPHLDPQAADIFSLGCVILELIGLLLKRPSKSFAAHRGAKHKLAGRGGAPLDTSFHKNLGQVESWMTNLVQEANKKDELIFRGVAPILQVVARMLSVAPQDRPTARVVEQQLYRALTSHGIGEPHCVHQYEGFDLGFHDLRIRDDGVPISISTRRHSDHRLSRSGGKRPLSPRDSGLYLMSRSQPIVRDPRAANTAEWDAPVHT</sequence>